<evidence type="ECO:0000256" key="1">
    <source>
        <dbReference type="SAM" id="SignalP"/>
    </source>
</evidence>
<dbReference type="AlphaFoldDB" id="A0A2T6ZQV7"/>
<protein>
    <recommendedName>
        <fullName evidence="2">Phosphatidate phosphatase APP1 catalytic domain-containing protein</fullName>
    </recommendedName>
</protein>
<dbReference type="InterPro" id="IPR052935">
    <property type="entry name" value="Mg2+_PAP"/>
</dbReference>
<accession>A0A2T6ZQV7</accession>
<evidence type="ECO:0000313" key="3">
    <source>
        <dbReference type="EMBL" id="PUU77814.1"/>
    </source>
</evidence>
<feature type="domain" description="Phosphatidate phosphatase APP1 catalytic" evidence="2">
    <location>
        <begin position="246"/>
        <end position="393"/>
    </location>
</feature>
<dbReference type="EMBL" id="NESQ01000139">
    <property type="protein sequence ID" value="PUU77814.1"/>
    <property type="molecule type" value="Genomic_DNA"/>
</dbReference>
<dbReference type="Proteomes" id="UP000244722">
    <property type="component" value="Unassembled WGS sequence"/>
</dbReference>
<keyword evidence="1" id="KW-0732">Signal</keyword>
<dbReference type="InterPro" id="IPR019236">
    <property type="entry name" value="APP1_cat"/>
</dbReference>
<dbReference type="GO" id="GO:0008195">
    <property type="term" value="F:phosphatidate phosphatase activity"/>
    <property type="evidence" value="ECO:0007669"/>
    <property type="project" value="InterPro"/>
</dbReference>
<evidence type="ECO:0000259" key="2">
    <source>
        <dbReference type="Pfam" id="PF09949"/>
    </source>
</evidence>
<name>A0A2T6ZQV7_TUBBO</name>
<dbReference type="PANTHER" id="PTHR28208">
    <property type="entry name" value="PHOSPHATIDATE PHOSPHATASE APP1"/>
    <property type="match status" value="1"/>
</dbReference>
<sequence length="483" mass="53529">MASLLLLSSLALLALAAPPLEDSNVLRSRAVSDTLADLLNNLQDGVSAKDIKQSILPDYWSIPETKAITKALGLNETGIRALPLEFLNIPGYANYTSQGWNLRIHGMSYKQALSDPGVVSNRTLDKAANKFLPDFDVSQLQPHEQDNARNLTSAVLSLPQEGEGLSFTLDVSEGQDFNSGWTGVVEWAKTTDSRGEIDGFVQLPTNNQDDLPDGNATNAKVVQLNVHTNGTNTGNATAYLVPRDGITIVSDIDDILRITKIYEPKEGLLNSFARDFVPWMNMPGIFANWTRQHPDSPYHFHYLTTTPEQATRVYMDFIYKTYPLGSFDTRSLNFTTVDQTFSVRKTLLNKIFQTFPNRKFILIGDTTNNDVMNDYPELVSTFPGQVQCILLRNTTATDPGDKFPYNTKGFQSLKQEQYMFFTTSDDLIGLDFGNGDCRNASAQMGTVDFSWQGLPLKKSAAGGRVRGNTWAALIVMVAFVVFL</sequence>
<reference evidence="3 4" key="1">
    <citation type="submission" date="2017-04" db="EMBL/GenBank/DDBJ databases">
        <title>Draft genome sequence of Tuber borchii Vittad., a whitish edible truffle.</title>
        <authorList>
            <consortium name="DOE Joint Genome Institute"/>
            <person name="Murat C."/>
            <person name="Kuo A."/>
            <person name="Barry K.W."/>
            <person name="Clum A."/>
            <person name="Dockter R.B."/>
            <person name="Fauchery L."/>
            <person name="Iotti M."/>
            <person name="Kohler A."/>
            <person name="Labutti K."/>
            <person name="Lindquist E.A."/>
            <person name="Lipzen A."/>
            <person name="Ohm R.A."/>
            <person name="Wang M."/>
            <person name="Grigoriev I.V."/>
            <person name="Zambonelli A."/>
            <person name="Martin F.M."/>
        </authorList>
    </citation>
    <scope>NUCLEOTIDE SEQUENCE [LARGE SCALE GENOMIC DNA]</scope>
    <source>
        <strain evidence="3 4">Tbo3840</strain>
    </source>
</reference>
<gene>
    <name evidence="3" type="ORF">B9Z19DRAFT_985531</name>
</gene>
<dbReference type="Pfam" id="PF09949">
    <property type="entry name" value="APP1_cat"/>
    <property type="match status" value="1"/>
</dbReference>
<keyword evidence="4" id="KW-1185">Reference proteome</keyword>
<feature type="signal peptide" evidence="1">
    <location>
        <begin position="1"/>
        <end position="16"/>
    </location>
</feature>
<comment type="caution">
    <text evidence="3">The sequence shown here is derived from an EMBL/GenBank/DDBJ whole genome shotgun (WGS) entry which is preliminary data.</text>
</comment>
<dbReference type="GO" id="GO:0030479">
    <property type="term" value="C:actin cortical patch"/>
    <property type="evidence" value="ECO:0007669"/>
    <property type="project" value="TreeGrafter"/>
</dbReference>
<dbReference type="PANTHER" id="PTHR28208:SF2">
    <property type="entry name" value="PHOSPHATIDATE PHOSPHATASE APP1 CATALYTIC DOMAIN-CONTAINING PROTEIN"/>
    <property type="match status" value="1"/>
</dbReference>
<dbReference type="STRING" id="42251.A0A2T6ZQV7"/>
<proteinExistence type="predicted"/>
<organism evidence="3 4">
    <name type="scientific">Tuber borchii</name>
    <name type="common">White truffle</name>
    <dbReference type="NCBI Taxonomy" id="42251"/>
    <lineage>
        <taxon>Eukaryota</taxon>
        <taxon>Fungi</taxon>
        <taxon>Dikarya</taxon>
        <taxon>Ascomycota</taxon>
        <taxon>Pezizomycotina</taxon>
        <taxon>Pezizomycetes</taxon>
        <taxon>Pezizales</taxon>
        <taxon>Tuberaceae</taxon>
        <taxon>Tuber</taxon>
    </lineage>
</organism>
<dbReference type="OrthoDB" id="414243at2759"/>
<evidence type="ECO:0000313" key="4">
    <source>
        <dbReference type="Proteomes" id="UP000244722"/>
    </source>
</evidence>
<feature type="chain" id="PRO_5015443911" description="Phosphatidate phosphatase APP1 catalytic domain-containing protein" evidence="1">
    <location>
        <begin position="17"/>
        <end position="483"/>
    </location>
</feature>